<reference evidence="2" key="3">
    <citation type="submission" date="2020-02" db="EMBL/GenBank/DDBJ databases">
        <authorList>
            <person name="Sarangi A.N."/>
            <person name="Ghosh S."/>
            <person name="Mukherjee M."/>
            <person name="Tripathy S."/>
        </authorList>
    </citation>
    <scope>NUCLEOTIDE SEQUENCE</scope>
    <source>
        <strain evidence="2">BDU141951</strain>
    </source>
</reference>
<keyword evidence="1" id="KW-1133">Transmembrane helix</keyword>
<reference evidence="2" key="2">
    <citation type="journal article" date="2015" name="Genome Announc.">
        <title>Draft Genome Sequence of Filamentous Marine Cyanobacterium Lyngbya confervoides Strain BDU141951.</title>
        <authorList>
            <person name="Chandrababunaidu M.M."/>
            <person name="Sen D."/>
            <person name="Tripathy S."/>
        </authorList>
    </citation>
    <scope>NUCLEOTIDE SEQUENCE</scope>
    <source>
        <strain evidence="2">BDU141951</strain>
    </source>
</reference>
<dbReference type="AlphaFoldDB" id="A0A8T6QWF7"/>
<keyword evidence="1" id="KW-0472">Membrane</keyword>
<evidence type="ECO:0000313" key="2">
    <source>
        <dbReference type="EMBL" id="NEV69688.1"/>
    </source>
</evidence>
<protein>
    <submittedName>
        <fullName evidence="2">Uncharacterized protein</fullName>
    </submittedName>
</protein>
<feature type="transmembrane region" description="Helical" evidence="1">
    <location>
        <begin position="12"/>
        <end position="31"/>
    </location>
</feature>
<dbReference type="EMBL" id="JTHE02000003">
    <property type="protein sequence ID" value="NEV69688.1"/>
    <property type="molecule type" value="Genomic_DNA"/>
</dbReference>
<comment type="caution">
    <text evidence="2">The sequence shown here is derived from an EMBL/GenBank/DDBJ whole genome shotgun (WGS) entry which is preliminary data.</text>
</comment>
<proteinExistence type="predicted"/>
<reference evidence="2" key="1">
    <citation type="submission" date="2014-11" db="EMBL/GenBank/DDBJ databases">
        <authorList>
            <person name="Malar M.C."/>
            <person name="Sen D."/>
            <person name="Tripathy S."/>
        </authorList>
    </citation>
    <scope>NUCLEOTIDE SEQUENCE</scope>
    <source>
        <strain evidence="2">BDU141951</strain>
    </source>
</reference>
<name>A0A8T6QWF7_9CYAN</name>
<evidence type="ECO:0000256" key="1">
    <source>
        <dbReference type="SAM" id="Phobius"/>
    </source>
</evidence>
<keyword evidence="1" id="KW-0812">Transmembrane</keyword>
<accession>A0A8T6QWF7</accession>
<sequence>MKDRPPKSRPSNVIAYVALGIVSLIGLFLLGQTLKSFESESQRSHPRIAVNRT</sequence>
<organism evidence="2">
    <name type="scientific">Lyngbya confervoides BDU141951</name>
    <dbReference type="NCBI Taxonomy" id="1574623"/>
    <lineage>
        <taxon>Bacteria</taxon>
        <taxon>Bacillati</taxon>
        <taxon>Cyanobacteriota</taxon>
        <taxon>Cyanophyceae</taxon>
        <taxon>Oscillatoriophycideae</taxon>
        <taxon>Oscillatoriales</taxon>
        <taxon>Microcoleaceae</taxon>
        <taxon>Lyngbya</taxon>
    </lineage>
</organism>
<gene>
    <name evidence="2" type="ORF">QQ91_021565</name>
</gene>